<dbReference type="GO" id="GO:0009254">
    <property type="term" value="P:peptidoglycan turnover"/>
    <property type="evidence" value="ECO:0007669"/>
    <property type="project" value="TreeGrafter"/>
</dbReference>
<organism evidence="1 2">
    <name type="scientific">Staphylococcus gallinarum</name>
    <dbReference type="NCBI Taxonomy" id="1293"/>
    <lineage>
        <taxon>Bacteria</taxon>
        <taxon>Bacillati</taxon>
        <taxon>Bacillota</taxon>
        <taxon>Bacilli</taxon>
        <taxon>Bacillales</taxon>
        <taxon>Staphylococcaceae</taxon>
        <taxon>Staphylococcus</taxon>
    </lineage>
</organism>
<dbReference type="GO" id="GO:0016803">
    <property type="term" value="F:ether hydrolase activity"/>
    <property type="evidence" value="ECO:0007669"/>
    <property type="project" value="TreeGrafter"/>
</dbReference>
<dbReference type="EMBL" id="UHDK01000001">
    <property type="protein sequence ID" value="SUM34556.1"/>
    <property type="molecule type" value="Genomic_DNA"/>
</dbReference>
<dbReference type="Gene3D" id="1.10.8.1080">
    <property type="match status" value="1"/>
</dbReference>
<reference evidence="1 2" key="1">
    <citation type="submission" date="2018-06" db="EMBL/GenBank/DDBJ databases">
        <authorList>
            <consortium name="Pathogen Informatics"/>
            <person name="Doyle S."/>
        </authorList>
    </citation>
    <scope>NUCLEOTIDE SEQUENCE [LARGE SCALE GENOMIC DNA]</scope>
    <source>
        <strain evidence="1 2">NCTC12195</strain>
    </source>
</reference>
<evidence type="ECO:0000313" key="1">
    <source>
        <dbReference type="EMBL" id="SUM34556.1"/>
    </source>
</evidence>
<name>A0A380FMJ1_STAGA</name>
<dbReference type="Proteomes" id="UP000255277">
    <property type="component" value="Unassembled WGS sequence"/>
</dbReference>
<protein>
    <submittedName>
        <fullName evidence="1">N-acetylmuramic acid-6-phosphate etherase</fullName>
        <ecNumber evidence="1">4.2.1.126</ecNumber>
    </submittedName>
</protein>
<dbReference type="EC" id="4.2.1.126" evidence="1"/>
<dbReference type="GO" id="GO:0016835">
    <property type="term" value="F:carbon-oxygen lyase activity"/>
    <property type="evidence" value="ECO:0007669"/>
    <property type="project" value="TreeGrafter"/>
</dbReference>
<dbReference type="PANTHER" id="PTHR10088">
    <property type="entry name" value="GLUCOKINASE REGULATORY PROTEIN"/>
    <property type="match status" value="1"/>
</dbReference>
<sequence>MVGVGKVYDNLMIDVKATNKKLIDRSIRIIQEICDISYDQAKIRFERIRSEYKNCSRHATL</sequence>
<dbReference type="PANTHER" id="PTHR10088:SF4">
    <property type="entry name" value="GLUCOKINASE REGULATORY PROTEIN"/>
    <property type="match status" value="1"/>
</dbReference>
<dbReference type="AlphaFoldDB" id="A0A380FMJ1"/>
<accession>A0A380FMJ1</accession>
<dbReference type="InterPro" id="IPR040190">
    <property type="entry name" value="MURQ/GCKR"/>
</dbReference>
<dbReference type="Pfam" id="PF20741">
    <property type="entry name" value="GKRP-like_C"/>
    <property type="match status" value="1"/>
</dbReference>
<evidence type="ECO:0000313" key="2">
    <source>
        <dbReference type="Proteomes" id="UP000255277"/>
    </source>
</evidence>
<proteinExistence type="predicted"/>
<keyword evidence="1" id="KW-0456">Lyase</keyword>
<dbReference type="GO" id="GO:0046348">
    <property type="term" value="P:amino sugar catabolic process"/>
    <property type="evidence" value="ECO:0007669"/>
    <property type="project" value="TreeGrafter"/>
</dbReference>
<gene>
    <name evidence="1" type="primary">murQ_3</name>
    <name evidence="1" type="ORF">NCTC12195_04082</name>
</gene>